<dbReference type="SUPFAM" id="SSF110849">
    <property type="entry name" value="ParB/Sulfiredoxin"/>
    <property type="match status" value="1"/>
</dbReference>
<dbReference type="InterPro" id="IPR004437">
    <property type="entry name" value="ParB/RepB/Spo0J"/>
</dbReference>
<dbReference type="GO" id="GO:0003677">
    <property type="term" value="F:DNA binding"/>
    <property type="evidence" value="ECO:0007669"/>
    <property type="project" value="UniProtKB-KW"/>
</dbReference>
<dbReference type="PANTHER" id="PTHR33375:SF1">
    <property type="entry name" value="CHROMOSOME-PARTITIONING PROTEIN PARB-RELATED"/>
    <property type="match status" value="1"/>
</dbReference>
<evidence type="ECO:0000256" key="1">
    <source>
        <dbReference type="ARBA" id="ARBA00004453"/>
    </source>
</evidence>
<feature type="domain" description="ParB-like N-terminal" evidence="5">
    <location>
        <begin position="26"/>
        <end position="119"/>
    </location>
</feature>
<dbReference type="AlphaFoldDB" id="A0A8D4UW29"/>
<evidence type="ECO:0000256" key="3">
    <source>
        <dbReference type="ARBA" id="ARBA00022829"/>
    </source>
</evidence>
<dbReference type="InterPro" id="IPR057240">
    <property type="entry name" value="ParB_dimer_C"/>
</dbReference>
<evidence type="ECO:0000313" key="7">
    <source>
        <dbReference type="Proteomes" id="UP000320585"/>
    </source>
</evidence>
<organism evidence="6 7">
    <name type="scientific">Dialister hominis</name>
    <dbReference type="NCBI Taxonomy" id="2582419"/>
    <lineage>
        <taxon>Bacteria</taxon>
        <taxon>Bacillati</taxon>
        <taxon>Bacillota</taxon>
        <taxon>Negativicutes</taxon>
        <taxon>Veillonellales</taxon>
        <taxon>Veillonellaceae</taxon>
        <taxon>Dialister</taxon>
    </lineage>
</organism>
<dbReference type="SUPFAM" id="SSF109709">
    <property type="entry name" value="KorB DNA-binding domain-like"/>
    <property type="match status" value="1"/>
</dbReference>
<dbReference type="Proteomes" id="UP000320585">
    <property type="component" value="Chromosome"/>
</dbReference>
<dbReference type="SMART" id="SM00470">
    <property type="entry name" value="ParB"/>
    <property type="match status" value="1"/>
</dbReference>
<dbReference type="Gene3D" id="1.10.10.2830">
    <property type="match status" value="1"/>
</dbReference>
<dbReference type="Gene3D" id="3.90.1530.30">
    <property type="match status" value="1"/>
</dbReference>
<dbReference type="FunFam" id="3.90.1530.30:FF:000001">
    <property type="entry name" value="Chromosome partitioning protein ParB"/>
    <property type="match status" value="1"/>
</dbReference>
<accession>A0A8D4UW29</accession>
<comment type="subcellular location">
    <subcellularLocation>
        <location evidence="1">Cytoplasm</location>
        <location evidence="1">Nucleoid</location>
    </subcellularLocation>
</comment>
<evidence type="ECO:0000256" key="4">
    <source>
        <dbReference type="ARBA" id="ARBA00023125"/>
    </source>
</evidence>
<keyword evidence="7" id="KW-1185">Reference proteome</keyword>
<dbReference type="InterPro" id="IPR036086">
    <property type="entry name" value="ParB/Sulfiredoxin_sf"/>
</dbReference>
<evidence type="ECO:0000259" key="5">
    <source>
        <dbReference type="SMART" id="SM00470"/>
    </source>
</evidence>
<keyword evidence="4" id="KW-0238">DNA-binding</keyword>
<comment type="similarity">
    <text evidence="2">Belongs to the ParB family.</text>
</comment>
<dbReference type="GeneID" id="92717174"/>
<dbReference type="Pfam" id="PF17762">
    <property type="entry name" value="HTH_ParB"/>
    <property type="match status" value="1"/>
</dbReference>
<dbReference type="OrthoDB" id="9802051at2"/>
<dbReference type="InterPro" id="IPR041468">
    <property type="entry name" value="HTH_ParB/Spo0J"/>
</dbReference>
<dbReference type="GO" id="GO:0007059">
    <property type="term" value="P:chromosome segregation"/>
    <property type="evidence" value="ECO:0007669"/>
    <property type="project" value="UniProtKB-KW"/>
</dbReference>
<dbReference type="KEGG" id="dho:Dia5BBH33_19720"/>
<dbReference type="NCBIfam" id="TIGR00180">
    <property type="entry name" value="parB_part"/>
    <property type="match status" value="1"/>
</dbReference>
<dbReference type="Pfam" id="PF23552">
    <property type="entry name" value="ParB_C"/>
    <property type="match status" value="1"/>
</dbReference>
<dbReference type="GO" id="GO:0009295">
    <property type="term" value="C:nucleoid"/>
    <property type="evidence" value="ECO:0007669"/>
    <property type="project" value="UniProtKB-SubCell"/>
</dbReference>
<dbReference type="CDD" id="cd16393">
    <property type="entry name" value="SPO0J_N"/>
    <property type="match status" value="1"/>
</dbReference>
<evidence type="ECO:0000256" key="2">
    <source>
        <dbReference type="ARBA" id="ARBA00006295"/>
    </source>
</evidence>
<dbReference type="RefSeq" id="WP_108850369.1">
    <property type="nucleotide sequence ID" value="NZ_AP019697.1"/>
</dbReference>
<name>A0A8D4UW29_9FIRM</name>
<dbReference type="PANTHER" id="PTHR33375">
    <property type="entry name" value="CHROMOSOME-PARTITIONING PROTEIN PARB-RELATED"/>
    <property type="match status" value="1"/>
</dbReference>
<dbReference type="Pfam" id="PF02195">
    <property type="entry name" value="ParB_N"/>
    <property type="match status" value="1"/>
</dbReference>
<sequence length="296" mass="32987">MTKRQKLGRGLGSLLGETLDEKGKVIDLELAKIHPNPWQPRRDFDDEALKGLADSIKEKGLIQPVTVRYKDTDGEFEYELVAGERRFRAAKMAGLSVIPAIITQYDDKMMAEAALIENLQREDLNPVEEASAYETIMKSYELTQEELAESVGKSRSHVANTLRLMDLPDEVKDMLSERKLTAGQARPLLSLKTPAEQISLARRIVKDGLSAREVEKLTSETKPGKVKPKKDEQVSAYLKSLEESLTLSVGTHVSIKTGKGRKAHSGTIMISFKNDDEFAMITNILKQKSENTSGEE</sequence>
<dbReference type="EMBL" id="AP019697">
    <property type="protein sequence ID" value="BBK26037.1"/>
    <property type="molecule type" value="Genomic_DNA"/>
</dbReference>
<dbReference type="InterPro" id="IPR050336">
    <property type="entry name" value="Chromosome_partition/occlusion"/>
</dbReference>
<gene>
    <name evidence="6" type="primary">parB1</name>
    <name evidence="6" type="ORF">Dia5BBH33_19720</name>
</gene>
<proteinExistence type="inferred from homology"/>
<protein>
    <submittedName>
        <fullName evidence="6">Chromosome partitioning protein ParB</fullName>
    </submittedName>
</protein>
<evidence type="ECO:0000313" key="6">
    <source>
        <dbReference type="EMBL" id="BBK26037.1"/>
    </source>
</evidence>
<keyword evidence="3" id="KW-0159">Chromosome partition</keyword>
<reference evidence="7" key="1">
    <citation type="submission" date="2019-05" db="EMBL/GenBank/DDBJ databases">
        <title>Complete genome sequencing of Dialister sp. strain 5BBH33.</title>
        <authorList>
            <person name="Sakamoto M."/>
            <person name="Murakami T."/>
            <person name="Mori H."/>
        </authorList>
    </citation>
    <scope>NUCLEOTIDE SEQUENCE [LARGE SCALE GENOMIC DNA]</scope>
    <source>
        <strain evidence="7">5BBH33</strain>
    </source>
</reference>
<dbReference type="InterPro" id="IPR003115">
    <property type="entry name" value="ParB_N"/>
</dbReference>
<dbReference type="GO" id="GO:0005694">
    <property type="term" value="C:chromosome"/>
    <property type="evidence" value="ECO:0007669"/>
    <property type="project" value="TreeGrafter"/>
</dbReference>
<dbReference type="FunFam" id="1.10.10.2830:FF:000001">
    <property type="entry name" value="Chromosome partitioning protein ParB"/>
    <property type="match status" value="1"/>
</dbReference>